<dbReference type="Pfam" id="PF00664">
    <property type="entry name" value="ABC_membrane"/>
    <property type="match status" value="1"/>
</dbReference>
<dbReference type="SMART" id="SM00382">
    <property type="entry name" value="AAA"/>
    <property type="match status" value="1"/>
</dbReference>
<evidence type="ECO:0000256" key="8">
    <source>
        <dbReference type="ARBA" id="ARBA00023136"/>
    </source>
</evidence>
<dbReference type="InterPro" id="IPR003593">
    <property type="entry name" value="AAA+_ATPase"/>
</dbReference>
<dbReference type="SUPFAM" id="SSF90123">
    <property type="entry name" value="ABC transporter transmembrane region"/>
    <property type="match status" value="1"/>
</dbReference>
<feature type="domain" description="ABC transporter" evidence="10">
    <location>
        <begin position="365"/>
        <end position="599"/>
    </location>
</feature>
<dbReference type="EMBL" id="CP034726">
    <property type="protein sequence ID" value="QBP18308.1"/>
    <property type="molecule type" value="Genomic_DNA"/>
</dbReference>
<evidence type="ECO:0000313" key="13">
    <source>
        <dbReference type="Proteomes" id="UP000294321"/>
    </source>
</evidence>
<dbReference type="PANTHER" id="PTHR24221">
    <property type="entry name" value="ATP-BINDING CASSETTE SUB-FAMILY B"/>
    <property type="match status" value="1"/>
</dbReference>
<dbReference type="CDD" id="cd03254">
    <property type="entry name" value="ABCC_Glucan_exporter_like"/>
    <property type="match status" value="1"/>
</dbReference>
<dbReference type="InterPro" id="IPR039421">
    <property type="entry name" value="Type_1_exporter"/>
</dbReference>
<feature type="transmembrane region" description="Helical" evidence="9">
    <location>
        <begin position="189"/>
        <end position="208"/>
    </location>
</feature>
<dbReference type="GO" id="GO:0016887">
    <property type="term" value="F:ATP hydrolysis activity"/>
    <property type="evidence" value="ECO:0007669"/>
    <property type="project" value="InterPro"/>
</dbReference>
<keyword evidence="8 9" id="KW-0472">Membrane</keyword>
<dbReference type="PANTHER" id="PTHR24221:SF499">
    <property type="entry name" value="FATTY ACID ABC TRANSPORTER ATP-BINDING_PERMEASE PROTEIN"/>
    <property type="match status" value="1"/>
</dbReference>
<dbReference type="InterPro" id="IPR011527">
    <property type="entry name" value="ABC1_TM_dom"/>
</dbReference>
<dbReference type="GO" id="GO:0005524">
    <property type="term" value="F:ATP binding"/>
    <property type="evidence" value="ECO:0007669"/>
    <property type="project" value="UniProtKB-KW"/>
</dbReference>
<dbReference type="GO" id="GO:0140359">
    <property type="term" value="F:ABC-type transporter activity"/>
    <property type="evidence" value="ECO:0007669"/>
    <property type="project" value="InterPro"/>
</dbReference>
<dbReference type="PROSITE" id="PS00211">
    <property type="entry name" value="ABC_TRANSPORTER_1"/>
    <property type="match status" value="1"/>
</dbReference>
<organism evidence="12 13">
    <name type="scientific">Acetilactobacillus jinshanensis</name>
    <dbReference type="NCBI Taxonomy" id="1720083"/>
    <lineage>
        <taxon>Bacteria</taxon>
        <taxon>Bacillati</taxon>
        <taxon>Bacillota</taxon>
        <taxon>Bacilli</taxon>
        <taxon>Lactobacillales</taxon>
        <taxon>Lactobacillaceae</taxon>
        <taxon>Acetilactobacillus</taxon>
    </lineage>
</organism>
<evidence type="ECO:0000259" key="11">
    <source>
        <dbReference type="PROSITE" id="PS50929"/>
    </source>
</evidence>
<dbReference type="OrthoDB" id="9770415at2"/>
<evidence type="ECO:0000256" key="7">
    <source>
        <dbReference type="ARBA" id="ARBA00022989"/>
    </source>
</evidence>
<feature type="transmembrane region" description="Helical" evidence="9">
    <location>
        <begin position="89"/>
        <end position="114"/>
    </location>
</feature>
<accession>A0A4P6ZKX9</accession>
<sequence length="605" mass="69178">MTKPRRQRRATHFWRTTWRLTKYMAPWKWPMALAAFAIMVSMFLQIIAPSILGDATTVIYSGIKKGHHLRMLGHSVPTLPIDYTKVGHILMIVAVMYAIAVLNSIIEQIIINYVSQKAVYSLRRDFKRKLEYLPVSFYDTHDNGDIMSRAINDMDDISTMIQSNVTQFLISIIMFVGVLFMMFKVSFTLTLVALCTIPLSGIVVWIVVPKSQQYFINQQYHLGLLNNQVEENFAGHDVIKTFNREDTVVNHFKKENERYYQSAWRAQFYSIFMFPITIFIKNLDYVFVAIIGGIEVINGSLPIGNVQAFLQYTNMFSEPITQLANLTSTIQYTIASAERIFQILDEPEMSTKQRDIPDDKTGDVVDFQHVNFRYLPDRPLIHNFNLAVKPGSTIAIVGPTGAGKSTMINLLEHFYDVDSGHIRINGVDTRNMTRPQLRKNMAMVLQATWLFKGTVFDNIKYGNLHATKQDVYKAAKLSHADDFISRLPDGYQTELNENATNISQGQRQLLTIARAFIANPKIMILDEATSSVDTKTESMIQEAMERLVQNRTSFVIAHRLSTIQNADDIIVMNHGHIVETGTHNELLKKHGFYYRLYNSQFAGVH</sequence>
<name>A0A4P6ZKX9_9LACO</name>
<dbReference type="PROSITE" id="PS50893">
    <property type="entry name" value="ABC_TRANSPORTER_2"/>
    <property type="match status" value="1"/>
</dbReference>
<protein>
    <submittedName>
        <fullName evidence="12">ABC transporter ATP-binding protein</fullName>
    </submittedName>
</protein>
<dbReference type="FunFam" id="3.40.50.300:FF:000287">
    <property type="entry name" value="Multidrug ABC transporter ATP-binding protein"/>
    <property type="match status" value="1"/>
</dbReference>
<feature type="transmembrane region" description="Helical" evidence="9">
    <location>
        <begin position="164"/>
        <end position="183"/>
    </location>
</feature>
<gene>
    <name evidence="12" type="ORF">ELX58_03970</name>
</gene>
<evidence type="ECO:0000313" key="12">
    <source>
        <dbReference type="EMBL" id="QBP18308.1"/>
    </source>
</evidence>
<dbReference type="InterPro" id="IPR017871">
    <property type="entry name" value="ABC_transporter-like_CS"/>
</dbReference>
<reference evidence="13" key="1">
    <citation type="submission" date="2018-12" db="EMBL/GenBank/DDBJ databases">
        <title>A new species of lactobacillus.</title>
        <authorList>
            <person name="Jian Y."/>
            <person name="Xin L."/>
            <person name="Hong Z.J."/>
            <person name="Ming L.Z."/>
            <person name="Hong X.Z."/>
        </authorList>
    </citation>
    <scope>NUCLEOTIDE SEQUENCE [LARGE SCALE GENOMIC DNA]</scope>
    <source>
        <strain evidence="13">HSLZ-75</strain>
    </source>
</reference>
<dbReference type="InterPro" id="IPR036640">
    <property type="entry name" value="ABC1_TM_sf"/>
</dbReference>
<dbReference type="Gene3D" id="1.20.1560.10">
    <property type="entry name" value="ABC transporter type 1, transmembrane domain"/>
    <property type="match status" value="1"/>
</dbReference>
<dbReference type="Gene3D" id="3.40.50.300">
    <property type="entry name" value="P-loop containing nucleotide triphosphate hydrolases"/>
    <property type="match status" value="1"/>
</dbReference>
<evidence type="ECO:0000256" key="4">
    <source>
        <dbReference type="ARBA" id="ARBA00022692"/>
    </source>
</evidence>
<dbReference type="Pfam" id="PF00005">
    <property type="entry name" value="ABC_tran"/>
    <property type="match status" value="1"/>
</dbReference>
<dbReference type="GO" id="GO:0005886">
    <property type="term" value="C:plasma membrane"/>
    <property type="evidence" value="ECO:0007669"/>
    <property type="project" value="UniProtKB-SubCell"/>
</dbReference>
<keyword evidence="4 9" id="KW-0812">Transmembrane</keyword>
<dbReference type="SUPFAM" id="SSF52540">
    <property type="entry name" value="P-loop containing nucleoside triphosphate hydrolases"/>
    <property type="match status" value="1"/>
</dbReference>
<dbReference type="CDD" id="cd18547">
    <property type="entry name" value="ABC_6TM_Tm288_like"/>
    <property type="match status" value="1"/>
</dbReference>
<evidence type="ECO:0000256" key="6">
    <source>
        <dbReference type="ARBA" id="ARBA00022840"/>
    </source>
</evidence>
<dbReference type="FunFam" id="1.20.1560.10:FF:000011">
    <property type="entry name" value="Multidrug ABC transporter ATP-binding protein"/>
    <property type="match status" value="1"/>
</dbReference>
<evidence type="ECO:0000256" key="2">
    <source>
        <dbReference type="ARBA" id="ARBA00022448"/>
    </source>
</evidence>
<dbReference type="KEGG" id="lji:ELX58_03970"/>
<evidence type="ECO:0000256" key="3">
    <source>
        <dbReference type="ARBA" id="ARBA00022475"/>
    </source>
</evidence>
<dbReference type="RefSeq" id="WP_133441867.1">
    <property type="nucleotide sequence ID" value="NZ_CP034726.1"/>
</dbReference>
<keyword evidence="6 12" id="KW-0067">ATP-binding</keyword>
<comment type="subcellular location">
    <subcellularLocation>
        <location evidence="1">Cell membrane</location>
        <topology evidence="1">Multi-pass membrane protein</topology>
    </subcellularLocation>
</comment>
<dbReference type="InterPro" id="IPR003439">
    <property type="entry name" value="ABC_transporter-like_ATP-bd"/>
</dbReference>
<dbReference type="PROSITE" id="PS50929">
    <property type="entry name" value="ABC_TM1F"/>
    <property type="match status" value="1"/>
</dbReference>
<evidence type="ECO:0000256" key="5">
    <source>
        <dbReference type="ARBA" id="ARBA00022741"/>
    </source>
</evidence>
<dbReference type="Proteomes" id="UP000294321">
    <property type="component" value="Chromosome"/>
</dbReference>
<evidence type="ECO:0000256" key="9">
    <source>
        <dbReference type="SAM" id="Phobius"/>
    </source>
</evidence>
<evidence type="ECO:0000256" key="1">
    <source>
        <dbReference type="ARBA" id="ARBA00004651"/>
    </source>
</evidence>
<dbReference type="AlphaFoldDB" id="A0A4P6ZKX9"/>
<feature type="transmembrane region" description="Helical" evidence="9">
    <location>
        <begin position="268"/>
        <end position="294"/>
    </location>
</feature>
<keyword evidence="2" id="KW-0813">Transport</keyword>
<keyword evidence="5" id="KW-0547">Nucleotide-binding</keyword>
<keyword evidence="3" id="KW-1003">Cell membrane</keyword>
<proteinExistence type="predicted"/>
<evidence type="ECO:0000259" key="10">
    <source>
        <dbReference type="PROSITE" id="PS50893"/>
    </source>
</evidence>
<feature type="domain" description="ABC transmembrane type-1" evidence="11">
    <location>
        <begin position="32"/>
        <end position="331"/>
    </location>
</feature>
<dbReference type="InterPro" id="IPR027417">
    <property type="entry name" value="P-loop_NTPase"/>
</dbReference>
<keyword evidence="13" id="KW-1185">Reference proteome</keyword>
<keyword evidence="7 9" id="KW-1133">Transmembrane helix</keyword>